<dbReference type="Proteomes" id="UP001652700">
    <property type="component" value="Unplaced"/>
</dbReference>
<name>A0A6P7GZG1_DIAVI</name>
<dbReference type="RefSeq" id="XP_028155131.1">
    <property type="nucleotide sequence ID" value="XM_028299330.1"/>
</dbReference>
<evidence type="ECO:0000256" key="1">
    <source>
        <dbReference type="SAM" id="SignalP"/>
    </source>
</evidence>
<dbReference type="InParanoid" id="A0A6P7GZG1"/>
<sequence>MKFIFLLFLVAAVFSGLQKNSLANRLPRDSLTSYESGNFTSEDCIAPPEFCNHEENFESYRCWRWGEVDRILMGCITDDCDVNCRRTKNNFKNFKDCMTKALPVCSIFH</sequence>
<organism evidence="4">
    <name type="scientific">Diabrotica virgifera virgifera</name>
    <name type="common">western corn rootworm</name>
    <dbReference type="NCBI Taxonomy" id="50390"/>
    <lineage>
        <taxon>Eukaryota</taxon>
        <taxon>Metazoa</taxon>
        <taxon>Ecdysozoa</taxon>
        <taxon>Arthropoda</taxon>
        <taxon>Hexapoda</taxon>
        <taxon>Insecta</taxon>
        <taxon>Pterygota</taxon>
        <taxon>Neoptera</taxon>
        <taxon>Endopterygota</taxon>
        <taxon>Coleoptera</taxon>
        <taxon>Polyphaga</taxon>
        <taxon>Cucujiformia</taxon>
        <taxon>Chrysomeloidea</taxon>
        <taxon>Chrysomelidae</taxon>
        <taxon>Galerucinae</taxon>
        <taxon>Diabroticina</taxon>
        <taxon>Diabroticites</taxon>
        <taxon>Diabrotica</taxon>
    </lineage>
</organism>
<feature type="signal peptide" evidence="1">
    <location>
        <begin position="1"/>
        <end position="23"/>
    </location>
</feature>
<evidence type="ECO:0000313" key="3">
    <source>
        <dbReference type="Proteomes" id="UP001652700"/>
    </source>
</evidence>
<reference evidence="4" key="1">
    <citation type="submission" date="2025-04" db="UniProtKB">
        <authorList>
            <consortium name="RefSeq"/>
        </authorList>
    </citation>
    <scope>IDENTIFICATION</scope>
    <source>
        <tissue evidence="4">Whole insect</tissue>
    </source>
</reference>
<feature type="chain" id="PRO_5028006534" evidence="1">
    <location>
        <begin position="24"/>
        <end position="109"/>
    </location>
</feature>
<gene>
    <name evidence="4" type="primary">LOC114348856</name>
</gene>
<dbReference type="AlphaFoldDB" id="A0A6P7GZG1"/>
<accession>A0A6P7GZG1</accession>
<protein>
    <submittedName>
        <fullName evidence="4">Uncharacterized protein LOC114348856</fullName>
    </submittedName>
</protein>
<evidence type="ECO:0000313" key="4">
    <source>
        <dbReference type="RefSeq" id="XP_028155131.1"/>
    </source>
</evidence>
<proteinExistence type="predicted"/>
<keyword evidence="1" id="KW-0732">Signal</keyword>
<dbReference type="EnsemblMetazoa" id="XM_050651355.1">
    <property type="protein sequence ID" value="XP_050507312.1"/>
    <property type="gene ID" value="LOC126884970"/>
</dbReference>
<reference evidence="2" key="2">
    <citation type="submission" date="2025-05" db="UniProtKB">
        <authorList>
            <consortium name="EnsemblMetazoa"/>
        </authorList>
    </citation>
    <scope>IDENTIFICATION</scope>
</reference>
<keyword evidence="3" id="KW-1185">Reference proteome</keyword>
<evidence type="ECO:0000313" key="2">
    <source>
        <dbReference type="EnsemblMetazoa" id="XP_050507312.1"/>
    </source>
</evidence>